<dbReference type="InterPro" id="IPR011701">
    <property type="entry name" value="MFS"/>
</dbReference>
<evidence type="ECO:0000256" key="5">
    <source>
        <dbReference type="ARBA" id="ARBA00023136"/>
    </source>
</evidence>
<evidence type="ECO:0000256" key="4">
    <source>
        <dbReference type="ARBA" id="ARBA00022989"/>
    </source>
</evidence>
<feature type="non-terminal residue" evidence="9">
    <location>
        <position position="132"/>
    </location>
</feature>
<proteinExistence type="predicted"/>
<dbReference type="Gene3D" id="1.20.1720.10">
    <property type="entry name" value="Multidrug resistance protein D"/>
    <property type="match status" value="1"/>
</dbReference>
<evidence type="ECO:0000256" key="7">
    <source>
        <dbReference type="SAM" id="Phobius"/>
    </source>
</evidence>
<keyword evidence="5 7" id="KW-0472">Membrane</keyword>
<keyword evidence="6" id="KW-0046">Antibiotic resistance</keyword>
<dbReference type="InterPro" id="IPR036259">
    <property type="entry name" value="MFS_trans_sf"/>
</dbReference>
<evidence type="ECO:0000256" key="2">
    <source>
        <dbReference type="ARBA" id="ARBA00022448"/>
    </source>
</evidence>
<dbReference type="RefSeq" id="WP_311628240.1">
    <property type="nucleotide sequence ID" value="NZ_JAVRFE010000220.1"/>
</dbReference>
<feature type="transmembrane region" description="Helical" evidence="7">
    <location>
        <begin position="93"/>
        <end position="110"/>
    </location>
</feature>
<dbReference type="PANTHER" id="PTHR42718">
    <property type="entry name" value="MAJOR FACILITATOR SUPERFAMILY MULTIDRUG TRANSPORTER MFSC"/>
    <property type="match status" value="1"/>
</dbReference>
<keyword evidence="10" id="KW-1185">Reference proteome</keyword>
<keyword evidence="2" id="KW-0813">Transport</keyword>
<dbReference type="Pfam" id="PF07690">
    <property type="entry name" value="MFS_1"/>
    <property type="match status" value="1"/>
</dbReference>
<comment type="subcellular location">
    <subcellularLocation>
        <location evidence="1">Cell membrane</location>
        <topology evidence="1">Multi-pass membrane protein</topology>
    </subcellularLocation>
</comment>
<keyword evidence="3 7" id="KW-0812">Transmembrane</keyword>
<evidence type="ECO:0000256" key="6">
    <source>
        <dbReference type="ARBA" id="ARBA00023251"/>
    </source>
</evidence>
<name>A0ABU2TKC9_9ACTN</name>
<evidence type="ECO:0000313" key="10">
    <source>
        <dbReference type="Proteomes" id="UP001180551"/>
    </source>
</evidence>
<sequence length="132" mass="13484">PLLLGSLLNPVNSTMIATSLVAIGQDFHVGAADTAWLISALYLSSAVGQPAMGRLADRIGPRRVFLAGMAAVCAAGLIGALATGFTLLVVSRAVLGLGTAAAYPAAMALLRAESRRLGRPTPRYVLGRLSLA</sequence>
<gene>
    <name evidence="9" type="ORF">RM550_37690</name>
</gene>
<dbReference type="EMBL" id="JAVRFE010000220">
    <property type="protein sequence ID" value="MDT0461369.1"/>
    <property type="molecule type" value="Genomic_DNA"/>
</dbReference>
<comment type="caution">
    <text evidence="9">The sequence shown here is derived from an EMBL/GenBank/DDBJ whole genome shotgun (WGS) entry which is preliminary data.</text>
</comment>
<organism evidence="9 10">
    <name type="scientific">Streptomyces mooreae</name>
    <dbReference type="NCBI Taxonomy" id="3075523"/>
    <lineage>
        <taxon>Bacteria</taxon>
        <taxon>Bacillati</taxon>
        <taxon>Actinomycetota</taxon>
        <taxon>Actinomycetes</taxon>
        <taxon>Kitasatosporales</taxon>
        <taxon>Streptomycetaceae</taxon>
        <taxon>Streptomyces</taxon>
    </lineage>
</organism>
<dbReference type="InterPro" id="IPR020846">
    <property type="entry name" value="MFS_dom"/>
</dbReference>
<evidence type="ECO:0000259" key="8">
    <source>
        <dbReference type="PROSITE" id="PS50850"/>
    </source>
</evidence>
<dbReference type="SUPFAM" id="SSF103473">
    <property type="entry name" value="MFS general substrate transporter"/>
    <property type="match status" value="1"/>
</dbReference>
<feature type="transmembrane region" description="Helical" evidence="7">
    <location>
        <begin position="64"/>
        <end position="87"/>
    </location>
</feature>
<dbReference type="PANTHER" id="PTHR42718:SF9">
    <property type="entry name" value="MAJOR FACILITATOR SUPERFAMILY MULTIDRUG TRANSPORTER MFSC"/>
    <property type="match status" value="1"/>
</dbReference>
<evidence type="ECO:0000256" key="1">
    <source>
        <dbReference type="ARBA" id="ARBA00004651"/>
    </source>
</evidence>
<dbReference type="Proteomes" id="UP001180551">
    <property type="component" value="Unassembled WGS sequence"/>
</dbReference>
<evidence type="ECO:0000313" key="9">
    <source>
        <dbReference type="EMBL" id="MDT0461369.1"/>
    </source>
</evidence>
<feature type="domain" description="Major facilitator superfamily (MFS) profile" evidence="8">
    <location>
        <begin position="1"/>
        <end position="132"/>
    </location>
</feature>
<protein>
    <submittedName>
        <fullName evidence="9">MFS transporter</fullName>
    </submittedName>
</protein>
<feature type="non-terminal residue" evidence="9">
    <location>
        <position position="1"/>
    </location>
</feature>
<keyword evidence="4 7" id="KW-1133">Transmembrane helix</keyword>
<accession>A0ABU2TKC9</accession>
<evidence type="ECO:0000256" key="3">
    <source>
        <dbReference type="ARBA" id="ARBA00022692"/>
    </source>
</evidence>
<feature type="transmembrane region" description="Helical" evidence="7">
    <location>
        <begin position="34"/>
        <end position="52"/>
    </location>
</feature>
<reference evidence="9" key="1">
    <citation type="submission" date="2024-05" db="EMBL/GenBank/DDBJ databases">
        <title>30 novel species of actinomycetes from the DSMZ collection.</title>
        <authorList>
            <person name="Nouioui I."/>
        </authorList>
    </citation>
    <scope>NUCLEOTIDE SEQUENCE</scope>
    <source>
        <strain evidence="9">DSM 41527</strain>
    </source>
</reference>
<dbReference type="PROSITE" id="PS50850">
    <property type="entry name" value="MFS"/>
    <property type="match status" value="1"/>
</dbReference>